<gene>
    <name evidence="1" type="ORF">A4U43_C01F34790</name>
</gene>
<dbReference type="GO" id="GO:0004113">
    <property type="term" value="F:2',3'-cyclic-nucleotide 3'-phosphodiesterase activity"/>
    <property type="evidence" value="ECO:0007669"/>
    <property type="project" value="TreeGrafter"/>
</dbReference>
<organism evidence="1 2">
    <name type="scientific">Asparagus officinalis</name>
    <name type="common">Garden asparagus</name>
    <dbReference type="NCBI Taxonomy" id="4686"/>
    <lineage>
        <taxon>Eukaryota</taxon>
        <taxon>Viridiplantae</taxon>
        <taxon>Streptophyta</taxon>
        <taxon>Embryophyta</taxon>
        <taxon>Tracheophyta</taxon>
        <taxon>Spermatophyta</taxon>
        <taxon>Magnoliopsida</taxon>
        <taxon>Liliopsida</taxon>
        <taxon>Asparagales</taxon>
        <taxon>Asparagaceae</taxon>
        <taxon>Asparagoideae</taxon>
        <taxon>Asparagus</taxon>
    </lineage>
</organism>
<sequence>MADQEDVYSVWALPPPEVSDRIKALTATLRSEFGGPQFDPHITVVGAIRLTRESATRYLRTASESLSPYAARVAAVARGFFYQCVYLLIEPTPEVLEAGAHCSKHFGYEAPTPYMPHLSLLYGDLTEEEKEKARKRVEELDAGLVGLAFKVSSIGLFKTDTEDKSLKSWEKIEICDLK</sequence>
<dbReference type="InterPro" id="IPR009097">
    <property type="entry name" value="Cyclic_Pdiesterase"/>
</dbReference>
<keyword evidence="2" id="KW-1185">Reference proteome</keyword>
<dbReference type="EMBL" id="CM007381">
    <property type="protein sequence ID" value="ONK81971.1"/>
    <property type="molecule type" value="Genomic_DNA"/>
</dbReference>
<dbReference type="OrthoDB" id="514292at2759"/>
<evidence type="ECO:0008006" key="3">
    <source>
        <dbReference type="Google" id="ProtNLM"/>
    </source>
</evidence>
<name>A0A5P1FXQ6_ASPOF</name>
<proteinExistence type="predicted"/>
<dbReference type="GO" id="GO:0009187">
    <property type="term" value="P:cyclic nucleotide metabolic process"/>
    <property type="evidence" value="ECO:0007669"/>
    <property type="project" value="TreeGrafter"/>
</dbReference>
<reference evidence="2" key="1">
    <citation type="journal article" date="2017" name="Nat. Commun.">
        <title>The asparagus genome sheds light on the origin and evolution of a young Y chromosome.</title>
        <authorList>
            <person name="Harkess A."/>
            <person name="Zhou J."/>
            <person name="Xu C."/>
            <person name="Bowers J.E."/>
            <person name="Van der Hulst R."/>
            <person name="Ayyampalayam S."/>
            <person name="Mercati F."/>
            <person name="Riccardi P."/>
            <person name="McKain M.R."/>
            <person name="Kakrana A."/>
            <person name="Tang H."/>
            <person name="Ray J."/>
            <person name="Groenendijk J."/>
            <person name="Arikit S."/>
            <person name="Mathioni S.M."/>
            <person name="Nakano M."/>
            <person name="Shan H."/>
            <person name="Telgmann-Rauber A."/>
            <person name="Kanno A."/>
            <person name="Yue Z."/>
            <person name="Chen H."/>
            <person name="Li W."/>
            <person name="Chen Y."/>
            <person name="Xu X."/>
            <person name="Zhang Y."/>
            <person name="Luo S."/>
            <person name="Chen H."/>
            <person name="Gao J."/>
            <person name="Mao Z."/>
            <person name="Pires J.C."/>
            <person name="Luo M."/>
            <person name="Kudrna D."/>
            <person name="Wing R.A."/>
            <person name="Meyers B.C."/>
            <person name="Yi K."/>
            <person name="Kong H."/>
            <person name="Lavrijsen P."/>
            <person name="Sunseri F."/>
            <person name="Falavigna A."/>
            <person name="Ye Y."/>
            <person name="Leebens-Mack J.H."/>
            <person name="Chen G."/>
        </authorList>
    </citation>
    <scope>NUCLEOTIDE SEQUENCE [LARGE SCALE GENOMIC DNA]</scope>
    <source>
        <strain evidence="2">cv. DH0086</strain>
    </source>
</reference>
<dbReference type="Pfam" id="PF07823">
    <property type="entry name" value="CPDase"/>
    <property type="match status" value="1"/>
</dbReference>
<protein>
    <recommendedName>
        <fullName evidence="3">Cyclic phosphodiesterase</fullName>
    </recommendedName>
</protein>
<accession>A0A5P1FXQ6</accession>
<evidence type="ECO:0000313" key="1">
    <source>
        <dbReference type="EMBL" id="ONK81971.1"/>
    </source>
</evidence>
<dbReference type="PIRSF" id="PIRSF017903">
    <property type="entry name" value="CPDase_plant"/>
    <property type="match status" value="1"/>
</dbReference>
<dbReference type="OMA" id="AVYSVWA"/>
<dbReference type="InterPro" id="IPR012386">
    <property type="entry name" value="Cyclic-nucl_3Pdiesterase"/>
</dbReference>
<dbReference type="SUPFAM" id="SSF55144">
    <property type="entry name" value="LigT-like"/>
    <property type="match status" value="1"/>
</dbReference>
<evidence type="ECO:0000313" key="2">
    <source>
        <dbReference type="Proteomes" id="UP000243459"/>
    </source>
</evidence>
<dbReference type="Gramene" id="ONK81971">
    <property type="protein sequence ID" value="ONK81971"/>
    <property type="gene ID" value="A4U43_C01F34790"/>
</dbReference>
<dbReference type="FunFam" id="3.90.1140.10:FF:000007">
    <property type="entry name" value="Cyclic phosphodiesterase"/>
    <property type="match status" value="1"/>
</dbReference>
<dbReference type="Gene3D" id="3.90.1140.10">
    <property type="entry name" value="Cyclic phosphodiesterase"/>
    <property type="match status" value="1"/>
</dbReference>
<dbReference type="PANTHER" id="PTHR28141">
    <property type="entry name" value="2',3'-CYCLIC-NUCLEOTIDE 3'-PHOSPHODIESTERASE"/>
    <property type="match status" value="1"/>
</dbReference>
<dbReference type="AlphaFoldDB" id="A0A5P1FXQ6"/>
<dbReference type="Proteomes" id="UP000243459">
    <property type="component" value="Chromosome 1"/>
</dbReference>
<dbReference type="PANTHER" id="PTHR28141:SF1">
    <property type="entry name" value="2',3'-CYCLIC-NUCLEOTIDE 3'-PHOSPHODIESTERASE"/>
    <property type="match status" value="1"/>
</dbReference>